<organism evidence="2 3">
    <name type="scientific">Melghiribacillus thermohalophilus</name>
    <dbReference type="NCBI Taxonomy" id="1324956"/>
    <lineage>
        <taxon>Bacteria</taxon>
        <taxon>Bacillati</taxon>
        <taxon>Bacillota</taxon>
        <taxon>Bacilli</taxon>
        <taxon>Bacillales</taxon>
        <taxon>Bacillaceae</taxon>
        <taxon>Melghiribacillus</taxon>
    </lineage>
</organism>
<dbReference type="SUPFAM" id="SSF143842">
    <property type="entry name" value="YwmB-like"/>
    <property type="match status" value="1"/>
</dbReference>
<accession>A0A4R3NCE8</accession>
<dbReference type="Gene3D" id="3.30.2030.10">
    <property type="entry name" value="YwmB-like"/>
    <property type="match status" value="1"/>
</dbReference>
<reference evidence="2 3" key="1">
    <citation type="submission" date="2019-03" db="EMBL/GenBank/DDBJ databases">
        <title>Genomic Encyclopedia of Type Strains, Phase IV (KMG-IV): sequencing the most valuable type-strain genomes for metagenomic binning, comparative biology and taxonomic classification.</title>
        <authorList>
            <person name="Goeker M."/>
        </authorList>
    </citation>
    <scope>NUCLEOTIDE SEQUENCE [LARGE SCALE GENOMIC DNA]</scope>
    <source>
        <strain evidence="2 3">DSM 25894</strain>
    </source>
</reference>
<dbReference type="InterPro" id="IPR014794">
    <property type="entry name" value="DUF1779"/>
</dbReference>
<gene>
    <name evidence="2" type="ORF">EDD68_102127</name>
</gene>
<name>A0A4R3NCE8_9BACI</name>
<dbReference type="AlphaFoldDB" id="A0A4R3NCE8"/>
<keyword evidence="1" id="KW-0732">Signal</keyword>
<dbReference type="OrthoDB" id="2962597at2"/>
<sequence length="242" mass="28114">MKKRWLFPFISMILLSASWISHANANTEEDLKPLLNLHSFMHEENLPLTSFELMMRKTMKWEGEKTLEGVKQALHLNTPFKTATTNQSKKYYIENVHKKIGLSEQVIVIKEKGNLQPYVEIIYTLSGKKLDKNMMNSIEKHLNLAKSHIFQENTPIYTCLQSKTDAIIKNSLLDKFMHDHKVDLLHKLEEEDFLVISGYTDQWDVHVPISEDSKMNVQFSIRRGLDGMTYVTIGTPILTVEY</sequence>
<evidence type="ECO:0000313" key="3">
    <source>
        <dbReference type="Proteomes" id="UP000294650"/>
    </source>
</evidence>
<feature type="chain" id="PRO_5038334823" evidence="1">
    <location>
        <begin position="24"/>
        <end position="242"/>
    </location>
</feature>
<dbReference type="Pfam" id="PF08680">
    <property type="entry name" value="DUF1779"/>
    <property type="match status" value="1"/>
</dbReference>
<protein>
    <submittedName>
        <fullName evidence="2">TATA-box binding protein</fullName>
    </submittedName>
</protein>
<dbReference type="Gene3D" id="3.30.360.40">
    <property type="entry name" value="YwmB-like"/>
    <property type="match status" value="1"/>
</dbReference>
<dbReference type="EMBL" id="SMAN01000002">
    <property type="protein sequence ID" value="TCT26425.1"/>
    <property type="molecule type" value="Genomic_DNA"/>
</dbReference>
<feature type="signal peptide" evidence="1">
    <location>
        <begin position="1"/>
        <end position="23"/>
    </location>
</feature>
<comment type="caution">
    <text evidence="2">The sequence shown here is derived from an EMBL/GenBank/DDBJ whole genome shotgun (WGS) entry which is preliminary data.</text>
</comment>
<dbReference type="InterPro" id="IPR036209">
    <property type="entry name" value="YwmB-like_sf"/>
</dbReference>
<proteinExistence type="predicted"/>
<evidence type="ECO:0000313" key="2">
    <source>
        <dbReference type="EMBL" id="TCT26425.1"/>
    </source>
</evidence>
<dbReference type="Proteomes" id="UP000294650">
    <property type="component" value="Unassembled WGS sequence"/>
</dbReference>
<keyword evidence="3" id="KW-1185">Reference proteome</keyword>
<evidence type="ECO:0000256" key="1">
    <source>
        <dbReference type="SAM" id="SignalP"/>
    </source>
</evidence>